<dbReference type="Proteomes" id="UP000053029">
    <property type="component" value="Unassembled WGS sequence"/>
</dbReference>
<dbReference type="STRING" id="1442368.A0A0D2G8Z1"/>
<dbReference type="AlphaFoldDB" id="A0A0D2G8Z1"/>
<evidence type="ECO:0000256" key="1">
    <source>
        <dbReference type="SAM" id="MobiDB-lite"/>
    </source>
</evidence>
<organism evidence="2 3">
    <name type="scientific">Fonsecaea pedrosoi CBS 271.37</name>
    <dbReference type="NCBI Taxonomy" id="1442368"/>
    <lineage>
        <taxon>Eukaryota</taxon>
        <taxon>Fungi</taxon>
        <taxon>Dikarya</taxon>
        <taxon>Ascomycota</taxon>
        <taxon>Pezizomycotina</taxon>
        <taxon>Eurotiomycetes</taxon>
        <taxon>Chaetothyriomycetidae</taxon>
        <taxon>Chaetothyriales</taxon>
        <taxon>Herpotrichiellaceae</taxon>
        <taxon>Fonsecaea</taxon>
    </lineage>
</organism>
<name>A0A0D2G8Z1_9EURO</name>
<dbReference type="VEuPathDB" id="FungiDB:Z517_12054"/>
<dbReference type="EMBL" id="KN846976">
    <property type="protein sequence ID" value="KIW75280.1"/>
    <property type="molecule type" value="Genomic_DNA"/>
</dbReference>
<feature type="region of interest" description="Disordered" evidence="1">
    <location>
        <begin position="1"/>
        <end position="136"/>
    </location>
</feature>
<dbReference type="GeneID" id="25311544"/>
<dbReference type="RefSeq" id="XP_013279088.1">
    <property type="nucleotide sequence ID" value="XM_013423634.1"/>
</dbReference>
<protein>
    <submittedName>
        <fullName evidence="2">Uncharacterized protein</fullName>
    </submittedName>
</protein>
<feature type="compositionally biased region" description="Polar residues" evidence="1">
    <location>
        <begin position="44"/>
        <end position="61"/>
    </location>
</feature>
<accession>A0A0D2G8Z1</accession>
<dbReference type="HOGENOM" id="CLU_154736_0_0_1"/>
<gene>
    <name evidence="2" type="ORF">Z517_12054</name>
</gene>
<evidence type="ECO:0000313" key="2">
    <source>
        <dbReference type="EMBL" id="KIW75280.1"/>
    </source>
</evidence>
<keyword evidence="3" id="KW-1185">Reference proteome</keyword>
<evidence type="ECO:0000313" key="3">
    <source>
        <dbReference type="Proteomes" id="UP000053029"/>
    </source>
</evidence>
<dbReference type="OrthoDB" id="3359339at2759"/>
<sequence>MSEQYKGQDLMDIAKQAERDLASAKSKHGAQDSGFGGKTVPGGSDSTTESGIDQSVTNKFPGSTAEYGSKVSGAGDNREIPVEEGGGIQKGTGRPTKAGDFEKGAAGEGPEDVSRQYAEQYGGNDDVRSNIKNATA</sequence>
<proteinExistence type="predicted"/>
<reference evidence="2 3" key="1">
    <citation type="submission" date="2015-01" db="EMBL/GenBank/DDBJ databases">
        <title>The Genome Sequence of Fonsecaea pedrosoi CBS 271.37.</title>
        <authorList>
            <consortium name="The Broad Institute Genomics Platform"/>
            <person name="Cuomo C."/>
            <person name="de Hoog S."/>
            <person name="Gorbushina A."/>
            <person name="Stielow B."/>
            <person name="Teixiera M."/>
            <person name="Abouelleil A."/>
            <person name="Chapman S.B."/>
            <person name="Priest M."/>
            <person name="Young S.K."/>
            <person name="Wortman J."/>
            <person name="Nusbaum C."/>
            <person name="Birren B."/>
        </authorList>
    </citation>
    <scope>NUCLEOTIDE SEQUENCE [LARGE SCALE GENOMIC DNA]</scope>
    <source>
        <strain evidence="2 3">CBS 271.37</strain>
    </source>
</reference>